<name>A0ABT3G6I2_9BACT</name>
<keyword evidence="3" id="KW-1185">Reference proteome</keyword>
<dbReference type="Proteomes" id="UP001165653">
    <property type="component" value="Unassembled WGS sequence"/>
</dbReference>
<dbReference type="RefSeq" id="WP_264515006.1">
    <property type="nucleotide sequence ID" value="NZ_JAPDDR010000009.1"/>
</dbReference>
<gene>
    <name evidence="2" type="ORF">OJ996_17870</name>
</gene>
<sequence length="270" mass="30940">MSERIVCKPTSWFLLRAVAMLLMFGVFAAMFYRDGSTGYREENLAYYLQSAFKKAREEFQAKKELSPAEWRAHAEAQTVPFPEDRSVVPVGTQVPMPWPPVLLDAERMKASLSEQESKLFDDYRGEQGVKKEAPEKPFDSRKILEQWVVFWICLTLFMGALFVLLRTVRRSIAVDGEALYPVDGGRVPFADLIRLDLRKWETKGLAFLWSKREGGERKIRIDGLTYGGFKKEQGEPAEALMRRVRENFRGEIIEFVSEDAEAARPASPES</sequence>
<evidence type="ECO:0000313" key="2">
    <source>
        <dbReference type="EMBL" id="MCW1915458.1"/>
    </source>
</evidence>
<accession>A0ABT3G6I2</accession>
<evidence type="ECO:0000313" key="3">
    <source>
        <dbReference type="Proteomes" id="UP001165653"/>
    </source>
</evidence>
<reference evidence="2" key="1">
    <citation type="submission" date="2022-10" db="EMBL/GenBank/DDBJ databases">
        <title>Luteolibacter sp. GHJ8, whole genome shotgun sequencing project.</title>
        <authorList>
            <person name="Zhao G."/>
            <person name="Shen L."/>
        </authorList>
    </citation>
    <scope>NUCLEOTIDE SEQUENCE</scope>
    <source>
        <strain evidence="2">GHJ8</strain>
    </source>
</reference>
<dbReference type="EMBL" id="JAPDDR010000009">
    <property type="protein sequence ID" value="MCW1915458.1"/>
    <property type="molecule type" value="Genomic_DNA"/>
</dbReference>
<protein>
    <submittedName>
        <fullName evidence="2">Uncharacterized protein</fullName>
    </submittedName>
</protein>
<feature type="transmembrane region" description="Helical" evidence="1">
    <location>
        <begin position="147"/>
        <end position="165"/>
    </location>
</feature>
<keyword evidence="1" id="KW-0472">Membrane</keyword>
<keyword evidence="1" id="KW-0812">Transmembrane</keyword>
<proteinExistence type="predicted"/>
<feature type="transmembrane region" description="Helical" evidence="1">
    <location>
        <begin position="12"/>
        <end position="32"/>
    </location>
</feature>
<comment type="caution">
    <text evidence="2">The sequence shown here is derived from an EMBL/GenBank/DDBJ whole genome shotgun (WGS) entry which is preliminary data.</text>
</comment>
<keyword evidence="1" id="KW-1133">Transmembrane helix</keyword>
<organism evidence="2 3">
    <name type="scientific">Luteolibacter rhizosphaerae</name>
    <dbReference type="NCBI Taxonomy" id="2989719"/>
    <lineage>
        <taxon>Bacteria</taxon>
        <taxon>Pseudomonadati</taxon>
        <taxon>Verrucomicrobiota</taxon>
        <taxon>Verrucomicrobiia</taxon>
        <taxon>Verrucomicrobiales</taxon>
        <taxon>Verrucomicrobiaceae</taxon>
        <taxon>Luteolibacter</taxon>
    </lineage>
</organism>
<evidence type="ECO:0000256" key="1">
    <source>
        <dbReference type="SAM" id="Phobius"/>
    </source>
</evidence>